<dbReference type="Pfam" id="PF04824">
    <property type="entry name" value="Rad21_Rec8"/>
    <property type="match status" value="1"/>
</dbReference>
<dbReference type="InterPro" id="IPR039781">
    <property type="entry name" value="Rad21/Rec8-like"/>
</dbReference>
<feature type="region of interest" description="Disordered" evidence="1">
    <location>
        <begin position="411"/>
        <end position="433"/>
    </location>
</feature>
<sequence length="765" mass="84982">MLPSNIFHSLSCLPSLSIEYWSSEEKMIFENTLVYSLLCIPSIEWSYEEEKIFDNSLVEFGLNCPDLFQQIATRLPRKSVLQIKEHLGELVEDIEMITGSRKNPEIPIPTNKASETCGDRVAVAPAVTEKPRKKRGRGYEWTEEEHEAFDSIDLNLPEDARTAPVQSITLPDTFDLDALDLDDEMYLEGAEDNNLKSLEEITLTDQIPTGREVYVAITFDEDIITMDPSCPEVVPNSDVMLMEEEILAPSPANSNKGFQEPGPSNQREVLNASLNDDRTPQNFQLDVDFQDAGPSNRTETLDTRLSDDNIPQDVPEMEILRDADHDFGLENLPPVFPDHVDNIAKTNKSLEEIVNENVTLSPIMEDNLVSGEQSLPFLQHSEPPTSAASEEAPEILDTHAAFGDISPGLGIIRSTPPVQQPKPRPRKRKQRFDKDTVLSNKFMKKSLEDCSDLLRKKRDVPFSALGVWRLNNVRRKDQIFYEPSLTGLSMDLCNIYKKDCISTKPHLVFSEEDFPDPRVASSLASTTDAIPEFRVAKSPTRTTEAVPEQVAQSPAPVPDLDMEMERPRNVEGYDGSNFLPEFVPSPSRSMASPLRGDDFTHASPIETELLPTPDLAASTGTRRSELETPMTFFEERPGLESTALSDIPGLMNSAEADDLYFLEADNNTPTGSQGTGGVDSLSVRTRAVAQYLKRHSPIDPISESEDLSGDLSLNKILEGKTRKLCARMFFETLVLSLLLSISGLNAEVLELPSSSGCPLLGSFSS</sequence>
<evidence type="ECO:0000313" key="3">
    <source>
        <dbReference type="EMBL" id="SPD03395.1"/>
    </source>
</evidence>
<gene>
    <name evidence="3" type="ORF">FSB_LOCUS31277</name>
</gene>
<organism evidence="3">
    <name type="scientific">Fagus sylvatica</name>
    <name type="common">Beechnut</name>
    <dbReference type="NCBI Taxonomy" id="28930"/>
    <lineage>
        <taxon>Eukaryota</taxon>
        <taxon>Viridiplantae</taxon>
        <taxon>Streptophyta</taxon>
        <taxon>Embryophyta</taxon>
        <taxon>Tracheophyta</taxon>
        <taxon>Spermatophyta</taxon>
        <taxon>Magnoliopsida</taxon>
        <taxon>eudicotyledons</taxon>
        <taxon>Gunneridae</taxon>
        <taxon>Pentapetalae</taxon>
        <taxon>rosids</taxon>
        <taxon>fabids</taxon>
        <taxon>Fagales</taxon>
        <taxon>Fagaceae</taxon>
        <taxon>Fagus</taxon>
    </lineage>
</organism>
<dbReference type="AlphaFoldDB" id="A0A2N9GUY0"/>
<dbReference type="PANTHER" id="PTHR12585">
    <property type="entry name" value="SCC1 / RAD21 FAMILY MEMBER"/>
    <property type="match status" value="1"/>
</dbReference>
<dbReference type="CDD" id="cd00167">
    <property type="entry name" value="SANT"/>
    <property type="match status" value="1"/>
</dbReference>
<dbReference type="InterPro" id="IPR006909">
    <property type="entry name" value="Rad21/Rec8_C_eu"/>
</dbReference>
<evidence type="ECO:0000259" key="2">
    <source>
        <dbReference type="Pfam" id="PF04824"/>
    </source>
</evidence>
<dbReference type="GO" id="GO:1990414">
    <property type="term" value="P:replication-born double-strand break repair via sister chromatid exchange"/>
    <property type="evidence" value="ECO:0007669"/>
    <property type="project" value="TreeGrafter"/>
</dbReference>
<feature type="region of interest" description="Disordered" evidence="1">
    <location>
        <begin position="538"/>
        <end position="561"/>
    </location>
</feature>
<feature type="domain" description="Rad21/Rec8-like protein C-terminal eukaryotic" evidence="2">
    <location>
        <begin position="710"/>
        <end position="736"/>
    </location>
</feature>
<dbReference type="GO" id="GO:0003682">
    <property type="term" value="F:chromatin binding"/>
    <property type="evidence" value="ECO:0007669"/>
    <property type="project" value="TreeGrafter"/>
</dbReference>
<accession>A0A2N9GUY0</accession>
<dbReference type="PANTHER" id="PTHR12585:SF55">
    <property type="entry name" value="SISTER CHROMATID COHESION 1 PROTEIN 3"/>
    <property type="match status" value="1"/>
</dbReference>
<evidence type="ECO:0000256" key="1">
    <source>
        <dbReference type="SAM" id="MobiDB-lite"/>
    </source>
</evidence>
<dbReference type="CDD" id="cd21793">
    <property type="entry name" value="Rad21_Rec8_M_AtSYN1-like"/>
    <property type="match status" value="1"/>
</dbReference>
<name>A0A2N9GUY0_FAGSY</name>
<protein>
    <recommendedName>
        <fullName evidence="2">Rad21/Rec8-like protein C-terminal eukaryotic domain-containing protein</fullName>
    </recommendedName>
</protein>
<dbReference type="GO" id="GO:0007062">
    <property type="term" value="P:sister chromatid cohesion"/>
    <property type="evidence" value="ECO:0007669"/>
    <property type="project" value="InterPro"/>
</dbReference>
<proteinExistence type="predicted"/>
<feature type="region of interest" description="Disordered" evidence="1">
    <location>
        <begin position="287"/>
        <end position="310"/>
    </location>
</feature>
<dbReference type="InterPro" id="IPR001005">
    <property type="entry name" value="SANT/Myb"/>
</dbReference>
<dbReference type="Gene3D" id="1.10.10.60">
    <property type="entry name" value="Homeodomain-like"/>
    <property type="match status" value="1"/>
</dbReference>
<reference evidence="3" key="1">
    <citation type="submission" date="2018-02" db="EMBL/GenBank/DDBJ databases">
        <authorList>
            <person name="Cohen D.B."/>
            <person name="Kent A.D."/>
        </authorList>
    </citation>
    <scope>NUCLEOTIDE SEQUENCE</scope>
</reference>
<dbReference type="GO" id="GO:0008278">
    <property type="term" value="C:cohesin complex"/>
    <property type="evidence" value="ECO:0007669"/>
    <property type="project" value="InterPro"/>
</dbReference>
<dbReference type="EMBL" id="OIVN01002412">
    <property type="protein sequence ID" value="SPD03395.1"/>
    <property type="molecule type" value="Genomic_DNA"/>
</dbReference>